<protein>
    <submittedName>
        <fullName evidence="2">RES domain-containing protein</fullName>
    </submittedName>
</protein>
<dbReference type="Proteomes" id="UP000260823">
    <property type="component" value="Unassembled WGS sequence"/>
</dbReference>
<keyword evidence="3" id="KW-1185">Reference proteome</keyword>
<feature type="domain" description="RES" evidence="1">
    <location>
        <begin position="32"/>
        <end position="162"/>
    </location>
</feature>
<sequence length="174" mass="19644">MSPRRGRFRGGLKDFAPNIYQLKTYRIGQTKYAADRNASGIDGRWNSRGMYVIYSGGSLALSCLEKLVHTSGTSLYSGDFSVTVFSVPDKLAVKEITLAQLNRLEPEWQRVLNYPYTQSLGDAWLQGMETAVLKVPSAIIDMEYNYLFNPAHPDFARVKIASISKFSFDERLRS</sequence>
<accession>A0A3E2NXE3</accession>
<evidence type="ECO:0000313" key="3">
    <source>
        <dbReference type="Proteomes" id="UP000260823"/>
    </source>
</evidence>
<organism evidence="2 3">
    <name type="scientific">Mucilaginibacter terrenus</name>
    <dbReference type="NCBI Taxonomy" id="2482727"/>
    <lineage>
        <taxon>Bacteria</taxon>
        <taxon>Pseudomonadati</taxon>
        <taxon>Bacteroidota</taxon>
        <taxon>Sphingobacteriia</taxon>
        <taxon>Sphingobacteriales</taxon>
        <taxon>Sphingobacteriaceae</taxon>
        <taxon>Mucilaginibacter</taxon>
    </lineage>
</organism>
<dbReference type="InterPro" id="IPR014914">
    <property type="entry name" value="RES_dom"/>
</dbReference>
<comment type="caution">
    <text evidence="2">The sequence shown here is derived from an EMBL/GenBank/DDBJ whole genome shotgun (WGS) entry which is preliminary data.</text>
</comment>
<dbReference type="OrthoDB" id="9789501at2"/>
<gene>
    <name evidence="2" type="ORF">DYU05_08855</name>
</gene>
<evidence type="ECO:0000259" key="1">
    <source>
        <dbReference type="SMART" id="SM00953"/>
    </source>
</evidence>
<evidence type="ECO:0000313" key="2">
    <source>
        <dbReference type="EMBL" id="RFZ85688.1"/>
    </source>
</evidence>
<name>A0A3E2NXE3_9SPHI</name>
<dbReference type="EMBL" id="QWDE01000001">
    <property type="protein sequence ID" value="RFZ85688.1"/>
    <property type="molecule type" value="Genomic_DNA"/>
</dbReference>
<dbReference type="SMART" id="SM00953">
    <property type="entry name" value="RES"/>
    <property type="match status" value="1"/>
</dbReference>
<proteinExistence type="predicted"/>
<dbReference type="AlphaFoldDB" id="A0A3E2NXE3"/>
<dbReference type="Pfam" id="PF08808">
    <property type="entry name" value="RES"/>
    <property type="match status" value="1"/>
</dbReference>
<reference evidence="2 3" key="1">
    <citation type="submission" date="2018-08" db="EMBL/GenBank/DDBJ databases">
        <title>Mucilaginibacter terrae sp. nov., isolated from manganese diggings.</title>
        <authorList>
            <person name="Huang Y."/>
            <person name="Zhou Z."/>
        </authorList>
    </citation>
    <scope>NUCLEOTIDE SEQUENCE [LARGE SCALE GENOMIC DNA]</scope>
    <source>
        <strain evidence="2 3">ZH6</strain>
    </source>
</reference>